<protein>
    <submittedName>
        <fullName evidence="3">Protein sel-1 homolog 3-like</fullName>
    </submittedName>
</protein>
<reference evidence="3" key="2">
    <citation type="submission" date="2025-09" db="UniProtKB">
        <authorList>
            <consortium name="Ensembl"/>
        </authorList>
    </citation>
    <scope>IDENTIFICATION</scope>
</reference>
<dbReference type="PANTHER" id="PTHR44444:SF4">
    <property type="entry name" value="PROTEIN SEL-1 HOMOLOG 3 ISOFORM X1"/>
    <property type="match status" value="1"/>
</dbReference>
<dbReference type="InterPro" id="IPR006597">
    <property type="entry name" value="Sel1-like"/>
</dbReference>
<accession>A0A8C5F5U5</accession>
<dbReference type="SMART" id="SM00671">
    <property type="entry name" value="SEL1"/>
    <property type="match status" value="7"/>
</dbReference>
<dbReference type="InterPro" id="IPR011990">
    <property type="entry name" value="TPR-like_helical_dom_sf"/>
</dbReference>
<dbReference type="InterPro" id="IPR042756">
    <property type="entry name" value="Sel-1L3"/>
</dbReference>
<evidence type="ECO:0000256" key="2">
    <source>
        <dbReference type="SAM" id="SignalP"/>
    </source>
</evidence>
<dbReference type="PANTHER" id="PTHR44444">
    <property type="entry name" value="PROTEIN SEL-1 HOMOLOG 3"/>
    <property type="match status" value="1"/>
</dbReference>
<gene>
    <name evidence="3" type="primary">si:dkey-24p1.6</name>
</gene>
<name>A0A8C5F5U5_GADMO</name>
<dbReference type="OrthoDB" id="272077at2759"/>
<feature type="transmembrane region" description="Helical" evidence="1">
    <location>
        <begin position="993"/>
        <end position="1016"/>
    </location>
</feature>
<keyword evidence="1" id="KW-0472">Membrane</keyword>
<dbReference type="GeneTree" id="ENSGT00940000165744"/>
<sequence>MGYPTLYQCVHFLISLQFAWGVDNVALLNPPQEPVNGQRLRVRYSCDGHALVRVDCLVTFDDGLNATYRLGRWHCDPGQPRVRAVKLGFPDWLVYRGDGIVPGTHWVQSSILVASLRRPGQSEGEDGAVLVQDLAELQAVPPLSRPLKKHDICPSWGSQMIQLAWNPVHSQCTEEKETVNLLSSIYASSGENFGLTKSLGVYRSEVLENNRLNGVSYPWCMFSVWLFVMSHCDQRMCSVFHHIDSDNNYVTPVIFLTRKGQLHFQMNGEAGESSAFLSLFTVPLRQWCHLRVVLRGRAASINMACTDGHSKSVYSTEYTFKHSVVLDDTEGYFVIGGGKFMRGVDGYYGPVVYHRNRIPSTSKDEVDIPYLLNHLNLTRWLNTCQNLQNDMRDTINGYSLMAKQEAEAERNSGDFYDEGAKNMRLLKTHCEPWEAGTLKRRQAANVAKLLSLKHGGRSEVSLASVGKALYSLALSKLEKSGEVEAVSRVLPLLLQSGCLGENRSLHMAAVLYNAGLGVRRQPTKAWLLALLGAQKDSRLSLMHLGRAHHQGDRGLPADQDLAYAYYGNIAKQTSLDRLKTSPEQAFVEAIYLTNEEALRQQTSEDHHLFQWLKLQAHKGAASAEQTMGRMLFWGQQGLSADTAKAVRHYERGAVRLQDPASMYDYAIVLMQGIGVKKDVPRAVAFLKRAKRQGFVPATNALAWYYEQFERDYKRAVELWEEADLLGSPDAAMNLGVMYSQGHYPGKPANKFMAYKYYLKSAQRGHLNGAIHLSEMWTSGIPGRLQRRPADAVLWSKWVSEHNGYLGIVLRKALKFHLNNESLMSLLYYLMAAESGYAPAQFNTAHICEQNSEGFLDPVFAAHCVLRYYNLTVHSQNPDTKALIKLGDLFYEGGVAGHKDMDSAAQKYKRAALMADPQGWYSLGLLVEQDYRLPLSVLIDLGLPDLYLADKHTLQAAMYTRCRDSESTEAYLPCSLALVNVYLQSFQRDYSASLTLSSLVVVVITAPPIVLLLLAYLRGSGLSRH</sequence>
<evidence type="ECO:0000256" key="1">
    <source>
        <dbReference type="SAM" id="Phobius"/>
    </source>
</evidence>
<proteinExistence type="predicted"/>
<dbReference type="AlphaFoldDB" id="A0A8C5F5U5"/>
<dbReference type="SUPFAM" id="SSF81901">
    <property type="entry name" value="HCP-like"/>
    <property type="match status" value="3"/>
</dbReference>
<dbReference type="Pfam" id="PF08238">
    <property type="entry name" value="Sel1"/>
    <property type="match status" value="6"/>
</dbReference>
<keyword evidence="1" id="KW-1133">Transmembrane helix</keyword>
<keyword evidence="4" id="KW-1185">Reference proteome</keyword>
<organism evidence="3 4">
    <name type="scientific">Gadus morhua</name>
    <name type="common">Atlantic cod</name>
    <dbReference type="NCBI Taxonomy" id="8049"/>
    <lineage>
        <taxon>Eukaryota</taxon>
        <taxon>Metazoa</taxon>
        <taxon>Chordata</taxon>
        <taxon>Craniata</taxon>
        <taxon>Vertebrata</taxon>
        <taxon>Euteleostomi</taxon>
        <taxon>Actinopterygii</taxon>
        <taxon>Neopterygii</taxon>
        <taxon>Teleostei</taxon>
        <taxon>Neoteleostei</taxon>
        <taxon>Acanthomorphata</taxon>
        <taxon>Zeiogadaria</taxon>
        <taxon>Gadariae</taxon>
        <taxon>Gadiformes</taxon>
        <taxon>Gadoidei</taxon>
        <taxon>Gadidae</taxon>
        <taxon>Gadus</taxon>
    </lineage>
</organism>
<dbReference type="Ensembl" id="ENSGMOT00000007984.2">
    <property type="protein sequence ID" value="ENSGMOP00000007762.2"/>
    <property type="gene ID" value="ENSGMOG00000007257.2"/>
</dbReference>
<evidence type="ECO:0000313" key="4">
    <source>
        <dbReference type="Proteomes" id="UP000694546"/>
    </source>
</evidence>
<dbReference type="Gene3D" id="1.25.40.10">
    <property type="entry name" value="Tetratricopeptide repeat domain"/>
    <property type="match status" value="2"/>
</dbReference>
<keyword evidence="2" id="KW-0732">Signal</keyword>
<dbReference type="Proteomes" id="UP000694546">
    <property type="component" value="Chromosome 16"/>
</dbReference>
<feature type="chain" id="PRO_5045585778" evidence="2">
    <location>
        <begin position="22"/>
        <end position="1024"/>
    </location>
</feature>
<feature type="signal peptide" evidence="2">
    <location>
        <begin position="1"/>
        <end position="21"/>
    </location>
</feature>
<reference evidence="3" key="1">
    <citation type="submission" date="2025-08" db="UniProtKB">
        <authorList>
            <consortium name="Ensembl"/>
        </authorList>
    </citation>
    <scope>IDENTIFICATION</scope>
</reference>
<evidence type="ECO:0000313" key="3">
    <source>
        <dbReference type="Ensembl" id="ENSGMOP00000007762.2"/>
    </source>
</evidence>
<keyword evidence="1" id="KW-0812">Transmembrane</keyword>
<dbReference type="OMA" id="PTPQQTF"/>